<proteinExistence type="predicted"/>
<accession>A0ABW3ME32</accession>
<keyword evidence="3" id="KW-1185">Reference proteome</keyword>
<dbReference type="EMBL" id="JBHTIS010001574">
    <property type="protein sequence ID" value="MFD1048402.1"/>
    <property type="molecule type" value="Genomic_DNA"/>
</dbReference>
<gene>
    <name evidence="2" type="ORF">ACFQ1S_24155</name>
</gene>
<comment type="caution">
    <text evidence="2">The sequence shown here is derived from an EMBL/GenBank/DDBJ whole genome shotgun (WGS) entry which is preliminary data.</text>
</comment>
<evidence type="ECO:0000256" key="1">
    <source>
        <dbReference type="SAM" id="MobiDB-lite"/>
    </source>
</evidence>
<protein>
    <submittedName>
        <fullName evidence="2">Uncharacterized protein</fullName>
    </submittedName>
</protein>
<name>A0ABW3ME32_9PSEU</name>
<evidence type="ECO:0000313" key="2">
    <source>
        <dbReference type="EMBL" id="MFD1048402.1"/>
    </source>
</evidence>
<evidence type="ECO:0000313" key="3">
    <source>
        <dbReference type="Proteomes" id="UP001597045"/>
    </source>
</evidence>
<organism evidence="2 3">
    <name type="scientific">Kibdelosporangium lantanae</name>
    <dbReference type="NCBI Taxonomy" id="1497396"/>
    <lineage>
        <taxon>Bacteria</taxon>
        <taxon>Bacillati</taxon>
        <taxon>Actinomycetota</taxon>
        <taxon>Actinomycetes</taxon>
        <taxon>Pseudonocardiales</taxon>
        <taxon>Pseudonocardiaceae</taxon>
        <taxon>Kibdelosporangium</taxon>
    </lineage>
</organism>
<feature type="region of interest" description="Disordered" evidence="1">
    <location>
        <begin position="68"/>
        <end position="101"/>
    </location>
</feature>
<dbReference type="Proteomes" id="UP001597045">
    <property type="component" value="Unassembled WGS sequence"/>
</dbReference>
<sequence>MASYLRARDSLRDSFTEGLNDMGKWISVQDSSLSHDKIPLLEPLPACTDVRSPDFSYDKFFDRERDPATFGGKVDQERRKLLDQQNKPAGLIGRRLDGEQP</sequence>
<reference evidence="3" key="1">
    <citation type="journal article" date="2019" name="Int. J. Syst. Evol. Microbiol.">
        <title>The Global Catalogue of Microorganisms (GCM) 10K type strain sequencing project: providing services to taxonomists for standard genome sequencing and annotation.</title>
        <authorList>
            <consortium name="The Broad Institute Genomics Platform"/>
            <consortium name="The Broad Institute Genome Sequencing Center for Infectious Disease"/>
            <person name="Wu L."/>
            <person name="Ma J."/>
        </authorList>
    </citation>
    <scope>NUCLEOTIDE SEQUENCE [LARGE SCALE GENOMIC DNA]</scope>
    <source>
        <strain evidence="3">JCM 31486</strain>
    </source>
</reference>